<evidence type="ECO:0000313" key="9">
    <source>
        <dbReference type="Proteomes" id="UP000008630"/>
    </source>
</evidence>
<dbReference type="GO" id="GO:0004065">
    <property type="term" value="F:arylsulfatase activity"/>
    <property type="evidence" value="ECO:0007669"/>
    <property type="project" value="TreeGrafter"/>
</dbReference>
<dbReference type="PROSITE" id="PS00149">
    <property type="entry name" value="SULFATASE_2"/>
    <property type="match status" value="1"/>
</dbReference>
<dbReference type="EMBL" id="CP002352">
    <property type="protein sequence ID" value="ADV42067.1"/>
    <property type="molecule type" value="Genomic_DNA"/>
</dbReference>
<dbReference type="HOGENOM" id="CLU_006332_10_3_10"/>
<dbReference type="SUPFAM" id="SSF53649">
    <property type="entry name" value="Alkaline phosphatase-like"/>
    <property type="match status" value="1"/>
</dbReference>
<feature type="domain" description="Sulfatase N-terminal" evidence="7">
    <location>
        <begin position="24"/>
        <end position="367"/>
    </location>
</feature>
<reference evidence="8 9" key="2">
    <citation type="journal article" date="2011" name="Stand. Genomic Sci.">
        <title>Complete genome sequence of Bacteroides helcogenes type strain (P 36-108).</title>
        <authorList>
            <person name="Pati A."/>
            <person name="Gronow S."/>
            <person name="Zeytun A."/>
            <person name="Lapidus A."/>
            <person name="Nolan M."/>
            <person name="Hammon N."/>
            <person name="Deshpande S."/>
            <person name="Cheng J.F."/>
            <person name="Tapia R."/>
            <person name="Han C."/>
            <person name="Goodwin L."/>
            <person name="Pitluck S."/>
            <person name="Liolios K."/>
            <person name="Pagani I."/>
            <person name="Ivanova N."/>
            <person name="Mavromatis K."/>
            <person name="Chen A."/>
            <person name="Palaniappan K."/>
            <person name="Land M."/>
            <person name="Hauser L."/>
            <person name="Chang Y.J."/>
            <person name="Jeffries C.D."/>
            <person name="Detter J.C."/>
            <person name="Brambilla E."/>
            <person name="Rohde M."/>
            <person name="Goker M."/>
            <person name="Woyke T."/>
            <person name="Bristow J."/>
            <person name="Eisen J.A."/>
            <person name="Markowitz V."/>
            <person name="Hugenholtz P."/>
            <person name="Kyrpides N.C."/>
            <person name="Klenk H.P."/>
            <person name="Lucas S."/>
        </authorList>
    </citation>
    <scope>NUCLEOTIDE SEQUENCE [LARGE SCALE GENOMIC DNA]</scope>
    <source>
        <strain evidence="9">ATCC 35417 / DSM 20613 / JCM 6297 / CCUG 15421 / P 36-108</strain>
    </source>
</reference>
<dbReference type="Gene3D" id="3.30.1120.10">
    <property type="match status" value="1"/>
</dbReference>
<evidence type="ECO:0000256" key="5">
    <source>
        <dbReference type="PIRSR" id="PIRSR600917-52"/>
    </source>
</evidence>
<dbReference type="PATRIC" id="fig|693979.3.peg.41"/>
<keyword evidence="2" id="KW-0479">Metal-binding</keyword>
<comment type="PTM">
    <text evidence="5">The conversion to 3-oxoalanine (also known as C-formylglycine, FGly), of a serine or cysteine residue in prokaryotes and of a cysteine residue in eukaryotes, is critical for catalytic activity.</text>
</comment>
<evidence type="ECO:0000259" key="7">
    <source>
        <dbReference type="Pfam" id="PF00884"/>
    </source>
</evidence>
<keyword evidence="6" id="KW-0732">Signal</keyword>
<reference key="1">
    <citation type="submission" date="2010-11" db="EMBL/GenBank/DDBJ databases">
        <title>The complete genome of Bacteroides helcogenes P 36-108.</title>
        <authorList>
            <consortium name="US DOE Joint Genome Institute (JGI-PGF)"/>
            <person name="Lucas S."/>
            <person name="Copeland A."/>
            <person name="Lapidus A."/>
            <person name="Bruce D."/>
            <person name="Goodwin L."/>
            <person name="Pitluck S."/>
            <person name="Kyrpides N."/>
            <person name="Mavromatis K."/>
            <person name="Ivanova N."/>
            <person name="Zeytun A."/>
            <person name="Brettin T."/>
            <person name="Detter J.C."/>
            <person name="Tapia R."/>
            <person name="Han C."/>
            <person name="Land M."/>
            <person name="Hauser L."/>
            <person name="Markowitz V."/>
            <person name="Cheng J.-F."/>
            <person name="Hugenholtz P."/>
            <person name="Woyke T."/>
            <person name="Wu D."/>
            <person name="Gronow S."/>
            <person name="Wellnitz S."/>
            <person name="Brambilla E."/>
            <person name="Klenk H.-P."/>
            <person name="Eisen J.A."/>
        </authorList>
    </citation>
    <scope>NUCLEOTIDE SEQUENCE</scope>
    <source>
        <strain>P 36-108</strain>
    </source>
</reference>
<keyword evidence="3" id="KW-0378">Hydrolase</keyword>
<dbReference type="RefSeq" id="WP_013545705.1">
    <property type="nucleotide sequence ID" value="NC_014933.1"/>
</dbReference>
<dbReference type="PANTHER" id="PTHR42693:SF53">
    <property type="entry name" value="ENDO-4-O-SULFATASE"/>
    <property type="match status" value="1"/>
</dbReference>
<evidence type="ECO:0000313" key="8">
    <source>
        <dbReference type="EMBL" id="ADV42067.1"/>
    </source>
</evidence>
<sequence length="509" mass="56702">MKRNIALMIPLLAASVQAGNIRKPNIIFVLVDDMGYGDVSALNEQCPFGTPHLDGMVRNGISFTDAHSCSAVSTPSRYGILTGRYNWRSNLKSQVYWGDETCLIPEGRSTMASMLKEKGYSTACIGKWHLGWDWPGIEKGKDSIDFEKPIGRGPTAVGFDYFYGICGSLDMAPYVYVENERPTAIPDHYTEGTGLGFWRKGLTAPDFVHEQVLPNFTQRAVNYIHQHAADRNPFFLYLPLPSPHTPILPTKDWEGRSGVGAYGDFVMMTDAMMGQVLQALADCGIEENTLVVFTSDNGCSPAADFKTLKEKGHNPSYIFRGMKSDLYEGGHRIPCLLQWKGHTKPGKVEQTICLTDFFATFADLNGIKLKDNEGEDSYSLKTLLRRPDSKKIVREATVHHSYDGDFSIRQGNWKLVVTPTSGGWSYPMAEDVKKGGFPLLQLYDIKNDIGEKQNVVAKHKSVALQLLKLLQVYVTAGRSTPGTKQANDGEGRWKELEKVFKDYPELADE</sequence>
<dbReference type="PROSITE" id="PS00523">
    <property type="entry name" value="SULFATASE_1"/>
    <property type="match status" value="1"/>
</dbReference>
<dbReference type="CDD" id="cd16143">
    <property type="entry name" value="ARS_like"/>
    <property type="match status" value="1"/>
</dbReference>
<name>E6SR63_BACT6</name>
<dbReference type="AlphaFoldDB" id="E6SR63"/>
<dbReference type="GO" id="GO:0046872">
    <property type="term" value="F:metal ion binding"/>
    <property type="evidence" value="ECO:0007669"/>
    <property type="project" value="UniProtKB-KW"/>
</dbReference>
<evidence type="ECO:0000256" key="3">
    <source>
        <dbReference type="ARBA" id="ARBA00022801"/>
    </source>
</evidence>
<dbReference type="STRING" id="693979.Bache_0037"/>
<dbReference type="Gene3D" id="3.40.720.10">
    <property type="entry name" value="Alkaline Phosphatase, subunit A"/>
    <property type="match status" value="1"/>
</dbReference>
<evidence type="ECO:0000256" key="4">
    <source>
        <dbReference type="ARBA" id="ARBA00022837"/>
    </source>
</evidence>
<dbReference type="InterPro" id="IPR024607">
    <property type="entry name" value="Sulfatase_CS"/>
</dbReference>
<feature type="signal peptide" evidence="6">
    <location>
        <begin position="1"/>
        <end position="18"/>
    </location>
</feature>
<dbReference type="KEGG" id="bhl:Bache_0037"/>
<proteinExistence type="inferred from homology"/>
<dbReference type="PANTHER" id="PTHR42693">
    <property type="entry name" value="ARYLSULFATASE FAMILY MEMBER"/>
    <property type="match status" value="1"/>
</dbReference>
<dbReference type="Pfam" id="PF00884">
    <property type="entry name" value="Sulfatase"/>
    <property type="match status" value="1"/>
</dbReference>
<comment type="similarity">
    <text evidence="1">Belongs to the sulfatase family.</text>
</comment>
<feature type="chain" id="PRO_5003211483" evidence="6">
    <location>
        <begin position="19"/>
        <end position="509"/>
    </location>
</feature>
<evidence type="ECO:0000256" key="2">
    <source>
        <dbReference type="ARBA" id="ARBA00022723"/>
    </source>
</evidence>
<protein>
    <submittedName>
        <fullName evidence="8">Sulfatase</fullName>
    </submittedName>
</protein>
<dbReference type="InterPro" id="IPR050738">
    <property type="entry name" value="Sulfatase"/>
</dbReference>
<dbReference type="eggNOG" id="COG3119">
    <property type="taxonomic scope" value="Bacteria"/>
</dbReference>
<gene>
    <name evidence="8" type="ordered locus">Bache_0037</name>
</gene>
<keyword evidence="9" id="KW-1185">Reference proteome</keyword>
<evidence type="ECO:0000256" key="1">
    <source>
        <dbReference type="ARBA" id="ARBA00008779"/>
    </source>
</evidence>
<dbReference type="InterPro" id="IPR017850">
    <property type="entry name" value="Alkaline_phosphatase_core_sf"/>
</dbReference>
<accession>E6SR63</accession>
<dbReference type="Proteomes" id="UP000008630">
    <property type="component" value="Chromosome"/>
</dbReference>
<feature type="modified residue" description="3-oxoalanine (Ser)" evidence="5">
    <location>
        <position position="73"/>
    </location>
</feature>
<dbReference type="InterPro" id="IPR000917">
    <property type="entry name" value="Sulfatase_N"/>
</dbReference>
<evidence type="ECO:0000256" key="6">
    <source>
        <dbReference type="SAM" id="SignalP"/>
    </source>
</evidence>
<organism evidence="8 9">
    <name type="scientific">Bacteroides helcogenes (strain ATCC 35417 / DSM 20613 / JCM 6297 / CCUG 15421 / P 36-108)</name>
    <dbReference type="NCBI Taxonomy" id="693979"/>
    <lineage>
        <taxon>Bacteria</taxon>
        <taxon>Pseudomonadati</taxon>
        <taxon>Bacteroidota</taxon>
        <taxon>Bacteroidia</taxon>
        <taxon>Bacteroidales</taxon>
        <taxon>Bacteroidaceae</taxon>
        <taxon>Bacteroides</taxon>
    </lineage>
</organism>
<keyword evidence="4" id="KW-0106">Calcium</keyword>